<dbReference type="AlphaFoldDB" id="A0AAE0C289"/>
<evidence type="ECO:0000313" key="3">
    <source>
        <dbReference type="Proteomes" id="UP001190700"/>
    </source>
</evidence>
<evidence type="ECO:0000256" key="1">
    <source>
        <dbReference type="SAM" id="MobiDB-lite"/>
    </source>
</evidence>
<gene>
    <name evidence="2" type="ORF">CYMTET_43428</name>
</gene>
<reference evidence="2 3" key="1">
    <citation type="journal article" date="2015" name="Genome Biol. Evol.">
        <title>Comparative Genomics of a Bacterivorous Green Alga Reveals Evolutionary Causalities and Consequences of Phago-Mixotrophic Mode of Nutrition.</title>
        <authorList>
            <person name="Burns J.A."/>
            <person name="Paasch A."/>
            <person name="Narechania A."/>
            <person name="Kim E."/>
        </authorList>
    </citation>
    <scope>NUCLEOTIDE SEQUENCE [LARGE SCALE GENOMIC DNA]</scope>
    <source>
        <strain evidence="2 3">PLY_AMNH</strain>
    </source>
</reference>
<protein>
    <submittedName>
        <fullName evidence="2">Uncharacterized protein</fullName>
    </submittedName>
</protein>
<feature type="region of interest" description="Disordered" evidence="1">
    <location>
        <begin position="114"/>
        <end position="174"/>
    </location>
</feature>
<feature type="compositionally biased region" description="Basic and acidic residues" evidence="1">
    <location>
        <begin position="124"/>
        <end position="142"/>
    </location>
</feature>
<evidence type="ECO:0000313" key="2">
    <source>
        <dbReference type="EMBL" id="KAK3247063.1"/>
    </source>
</evidence>
<feature type="compositionally biased region" description="Basic residues" evidence="1">
    <location>
        <begin position="143"/>
        <end position="153"/>
    </location>
</feature>
<keyword evidence="3" id="KW-1185">Reference proteome</keyword>
<name>A0AAE0C289_9CHLO</name>
<organism evidence="2 3">
    <name type="scientific">Cymbomonas tetramitiformis</name>
    <dbReference type="NCBI Taxonomy" id="36881"/>
    <lineage>
        <taxon>Eukaryota</taxon>
        <taxon>Viridiplantae</taxon>
        <taxon>Chlorophyta</taxon>
        <taxon>Pyramimonadophyceae</taxon>
        <taxon>Pyramimonadales</taxon>
        <taxon>Pyramimonadaceae</taxon>
        <taxon>Cymbomonas</taxon>
    </lineage>
</organism>
<sequence>MHAFATAVQRGNEPLLPRAAVPPARLRQWVGVAVHGPREYAVGDSVWTEVKTLTEKRSALLAATQRGNEPLLPGAVALQGALAAVVWHGSETLQLAAAAQQSVLPAAAQCGDDPLAPTLQRSSAETRNHKAAERDVSGESARRRVVAARRRSATRLALDSGSGRDSEPLVPVTM</sequence>
<proteinExistence type="predicted"/>
<comment type="caution">
    <text evidence="2">The sequence shown here is derived from an EMBL/GenBank/DDBJ whole genome shotgun (WGS) entry which is preliminary data.</text>
</comment>
<accession>A0AAE0C289</accession>
<dbReference type="Proteomes" id="UP001190700">
    <property type="component" value="Unassembled WGS sequence"/>
</dbReference>
<dbReference type="EMBL" id="LGRX02029252">
    <property type="protein sequence ID" value="KAK3247063.1"/>
    <property type="molecule type" value="Genomic_DNA"/>
</dbReference>